<name>A0A1F7ULE6_9BACT</name>
<feature type="transmembrane region" description="Helical" evidence="8">
    <location>
        <begin position="296"/>
        <end position="318"/>
    </location>
</feature>
<evidence type="ECO:0000256" key="2">
    <source>
        <dbReference type="ARBA" id="ARBA00022475"/>
    </source>
</evidence>
<keyword evidence="2" id="KW-1003">Cell membrane</keyword>
<comment type="caution">
    <text evidence="9">The sequence shown here is derived from an EMBL/GenBank/DDBJ whole genome shotgun (WGS) entry which is preliminary data.</text>
</comment>
<evidence type="ECO:0000313" key="9">
    <source>
        <dbReference type="EMBL" id="OGL79102.1"/>
    </source>
</evidence>
<evidence type="ECO:0000256" key="4">
    <source>
        <dbReference type="ARBA" id="ARBA00022679"/>
    </source>
</evidence>
<dbReference type="EMBL" id="MGEH01000018">
    <property type="protein sequence ID" value="OGL79102.1"/>
    <property type="molecule type" value="Genomic_DNA"/>
</dbReference>
<gene>
    <name evidence="9" type="ORF">A3E39_02555</name>
</gene>
<feature type="transmembrane region" description="Helical" evidence="8">
    <location>
        <begin position="105"/>
        <end position="122"/>
    </location>
</feature>
<evidence type="ECO:0000256" key="7">
    <source>
        <dbReference type="ARBA" id="ARBA00023136"/>
    </source>
</evidence>
<proteinExistence type="predicted"/>
<feature type="transmembrane region" description="Helical" evidence="8">
    <location>
        <begin position="330"/>
        <end position="349"/>
    </location>
</feature>
<feature type="transmembrane region" description="Helical" evidence="8">
    <location>
        <begin position="219"/>
        <end position="238"/>
    </location>
</feature>
<feature type="transmembrane region" description="Helical" evidence="8">
    <location>
        <begin position="395"/>
        <end position="413"/>
    </location>
</feature>
<evidence type="ECO:0008006" key="11">
    <source>
        <dbReference type="Google" id="ProtNLM"/>
    </source>
</evidence>
<evidence type="ECO:0000256" key="1">
    <source>
        <dbReference type="ARBA" id="ARBA00004651"/>
    </source>
</evidence>
<dbReference type="STRING" id="1802399.A3E39_02555"/>
<feature type="transmembrane region" description="Helical" evidence="8">
    <location>
        <begin position="128"/>
        <end position="150"/>
    </location>
</feature>
<dbReference type="Proteomes" id="UP000176603">
    <property type="component" value="Unassembled WGS sequence"/>
</dbReference>
<keyword evidence="5 8" id="KW-0812">Transmembrane</keyword>
<evidence type="ECO:0000313" key="10">
    <source>
        <dbReference type="Proteomes" id="UP000176603"/>
    </source>
</evidence>
<dbReference type="PANTHER" id="PTHR33908">
    <property type="entry name" value="MANNOSYLTRANSFERASE YKCB-RELATED"/>
    <property type="match status" value="1"/>
</dbReference>
<feature type="transmembrane region" description="Helical" evidence="8">
    <location>
        <begin position="364"/>
        <end position="383"/>
    </location>
</feature>
<reference evidence="9 10" key="1">
    <citation type="journal article" date="2016" name="Nat. Commun.">
        <title>Thousands of microbial genomes shed light on interconnected biogeochemical processes in an aquifer system.</title>
        <authorList>
            <person name="Anantharaman K."/>
            <person name="Brown C.T."/>
            <person name="Hug L.A."/>
            <person name="Sharon I."/>
            <person name="Castelle C.J."/>
            <person name="Probst A.J."/>
            <person name="Thomas B.C."/>
            <person name="Singh A."/>
            <person name="Wilkins M.J."/>
            <person name="Karaoz U."/>
            <person name="Brodie E.L."/>
            <person name="Williams K.H."/>
            <person name="Hubbard S.S."/>
            <person name="Banfield J.F."/>
        </authorList>
    </citation>
    <scope>NUCLEOTIDE SEQUENCE [LARGE SCALE GENOMIC DNA]</scope>
</reference>
<keyword evidence="4" id="KW-0808">Transferase</keyword>
<evidence type="ECO:0000256" key="6">
    <source>
        <dbReference type="ARBA" id="ARBA00022989"/>
    </source>
</evidence>
<comment type="subcellular location">
    <subcellularLocation>
        <location evidence="1">Cell membrane</location>
        <topology evidence="1">Multi-pass membrane protein</topology>
    </subcellularLocation>
</comment>
<dbReference type="GO" id="GO:0016763">
    <property type="term" value="F:pentosyltransferase activity"/>
    <property type="evidence" value="ECO:0007669"/>
    <property type="project" value="TreeGrafter"/>
</dbReference>
<dbReference type="AlphaFoldDB" id="A0A1F7ULE6"/>
<feature type="transmembrane region" description="Helical" evidence="8">
    <location>
        <begin position="180"/>
        <end position="207"/>
    </location>
</feature>
<organism evidence="9 10">
    <name type="scientific">Candidatus Uhrbacteria bacterium RIFCSPHIGHO2_12_FULL_60_25</name>
    <dbReference type="NCBI Taxonomy" id="1802399"/>
    <lineage>
        <taxon>Bacteria</taxon>
        <taxon>Candidatus Uhriibacteriota</taxon>
    </lineage>
</organism>
<evidence type="ECO:0000256" key="8">
    <source>
        <dbReference type="SAM" id="Phobius"/>
    </source>
</evidence>
<dbReference type="PANTHER" id="PTHR33908:SF11">
    <property type="entry name" value="MEMBRANE PROTEIN"/>
    <property type="match status" value="1"/>
</dbReference>
<protein>
    <recommendedName>
        <fullName evidence="11">Glycosyltransferase RgtA/B/C/D-like domain-containing protein</fullName>
    </recommendedName>
</protein>
<dbReference type="GO" id="GO:0009103">
    <property type="term" value="P:lipopolysaccharide biosynthetic process"/>
    <property type="evidence" value="ECO:0007669"/>
    <property type="project" value="UniProtKB-ARBA"/>
</dbReference>
<keyword evidence="6 8" id="KW-1133">Transmembrane helix</keyword>
<feature type="transmembrane region" description="Helical" evidence="8">
    <location>
        <begin position="7"/>
        <end position="26"/>
    </location>
</feature>
<evidence type="ECO:0000256" key="3">
    <source>
        <dbReference type="ARBA" id="ARBA00022676"/>
    </source>
</evidence>
<dbReference type="InterPro" id="IPR050297">
    <property type="entry name" value="LipidA_mod_glycosyltrf_83"/>
</dbReference>
<dbReference type="GO" id="GO:0005886">
    <property type="term" value="C:plasma membrane"/>
    <property type="evidence" value="ECO:0007669"/>
    <property type="project" value="UniProtKB-SubCell"/>
</dbReference>
<keyword evidence="7 8" id="KW-0472">Membrane</keyword>
<accession>A0A1F7ULE6</accession>
<keyword evidence="3" id="KW-0328">Glycosyltransferase</keyword>
<evidence type="ECO:0000256" key="5">
    <source>
        <dbReference type="ARBA" id="ARBA00022692"/>
    </source>
</evidence>
<sequence length="522" mass="57438">MTSKRTLVCACAVIGAVVFLWVATILPRTTTALFASPDETAVMLFARAWSPTVGFRLPHRLPRDLADLVGLHPRSTVRQGDALVPVGFLGMPFLVMLAERVFTGLGAYLTALLVLSSAYPLWRLARRVSARVAWVTTLIYLTFPTILLYANRGLFPNLPVVAFGLWSVWAFRVVRGPWSVVIGGLTLGLALTIRPTEALWLLPWIAWAIWMSKTTWRRILVACVVTTIVCLGGLWLAYQTYPGPRGWIPPIGYFLRDSTLETVPGSEPALSEVEGFPVPDVSLPFGFHPRVMWRNVWTYFGSTLGPWFAASVLGAVIAVRRRRDTLTRSFILVAGWTVGILLLVYGQAVYTDNIRGSASLANSFLRYMLPLTPLVAFGIALLVEDARTLPKRGTLVATGLVVFFALYGVAVALNGDEESVLNTERQLVRYAEIRRLADENLDPGTVILSERSDKIFASGDFVAVSPFPPPETIDAIVRSSTTVALFHRTPTGPDATLPGPLALYAFSYVFSVDNESMVIVWH</sequence>